<feature type="compositionally biased region" description="Low complexity" evidence="5">
    <location>
        <begin position="360"/>
        <end position="376"/>
    </location>
</feature>
<reference evidence="7" key="2">
    <citation type="submission" date="2025-09" db="UniProtKB">
        <authorList>
            <consortium name="Ensembl"/>
        </authorList>
    </citation>
    <scope>IDENTIFICATION</scope>
</reference>
<feature type="region of interest" description="Disordered" evidence="5">
    <location>
        <begin position="542"/>
        <end position="636"/>
    </location>
</feature>
<feature type="compositionally biased region" description="Polar residues" evidence="5">
    <location>
        <begin position="574"/>
        <end position="591"/>
    </location>
</feature>
<dbReference type="Proteomes" id="UP000472276">
    <property type="component" value="Unassembled WGS sequence"/>
</dbReference>
<keyword evidence="8" id="KW-1185">Reference proteome</keyword>
<dbReference type="GeneID" id="116317471"/>
<protein>
    <recommendedName>
        <fullName evidence="6">G2 and S phase-expressed protein 1 N-terminal domain-containing protein</fullName>
    </recommendedName>
</protein>
<feature type="region of interest" description="Disordered" evidence="5">
    <location>
        <begin position="272"/>
        <end position="505"/>
    </location>
</feature>
<dbReference type="AlphaFoldDB" id="A0A668UP06"/>
<dbReference type="InterPro" id="IPR032768">
    <property type="entry name" value="GTSE1_N"/>
</dbReference>
<keyword evidence="2" id="KW-0963">Cytoplasm</keyword>
<sequence length="727" mass="78402">MQRSRFELFVKLSASTSLFECEAKKICEVSEEIERRTSLRMDCRSNSDVFFLPDEKFDFDVSLSPASSRGDEDEDEVFVGPVSHKEKCISVSVASPLENHSITWSPLTGEQLEAVCQEAHRLASQLQSTVSHDENRDTTSMTMDTMTEQEEFVEDAETRLGLLAQTTSGVSPNKRQTFCVQDSPLKQLPPVIQRQLQRGSGSSITSSIRPTITPASSTRPTSKGRLSTCSPVIQAKAQPRTALRGKSALGVAVVLPSKPTIPVTFCSTNKSRVEKTKLQPPKRAVGSWRQSPSSCPPTRAESSEDLLSDSASVASDISDSSLNSSLLGKRTLPRPTKQSGVRNLSGGKAQPLQTRRKNTSSSSSSVSSFNSSISLSPAKGKVKSTLNGSLSSSTGPAPRNVNSLSRPRRSTIYSAAESVSSSAAGRRSISTQVKKLSEAESGKDAKSSPHKRAEATPPKRPASNLTSSTSRLQSGPKAKSKPEAVVLPTPSTAGKGVHHANDVSKVLKPKRLMSLNSMDSLLQKPSAGPLTPSAITCKSLQMKPRRPSALPTPVRRKASLFPSPTPKPPALSDSVPTSYTKQHSCSPTLTNAEEEEELVDAPEIQPFCLEDDPPTTTPSNSQQADQSEPIDPGAQILDESVPNENLIERELKEDSNSKTQEVLLLDLTPPTLPPQEKLLIDLTNTPDLIRTNKTCNATQLIDLSSPLIKWSPEDKAENNAPLINLSF</sequence>
<feature type="compositionally biased region" description="Low complexity" evidence="5">
    <location>
        <begin position="308"/>
        <end position="327"/>
    </location>
</feature>
<evidence type="ECO:0000259" key="6">
    <source>
        <dbReference type="Pfam" id="PF15259"/>
    </source>
</evidence>
<evidence type="ECO:0000256" key="2">
    <source>
        <dbReference type="ARBA" id="ARBA00022490"/>
    </source>
</evidence>
<feature type="compositionally biased region" description="Polar residues" evidence="5">
    <location>
        <begin position="617"/>
        <end position="626"/>
    </location>
</feature>
<feature type="region of interest" description="Disordered" evidence="5">
    <location>
        <begin position="197"/>
        <end position="226"/>
    </location>
</feature>
<evidence type="ECO:0000256" key="1">
    <source>
        <dbReference type="ARBA" id="ARBA00004245"/>
    </source>
</evidence>
<evidence type="ECO:0000256" key="4">
    <source>
        <dbReference type="ARBA" id="ARBA00023212"/>
    </source>
</evidence>
<evidence type="ECO:0000313" key="7">
    <source>
        <dbReference type="Ensembl" id="ENSOABP00000041690.2"/>
    </source>
</evidence>
<evidence type="ECO:0000256" key="5">
    <source>
        <dbReference type="SAM" id="MobiDB-lite"/>
    </source>
</evidence>
<gene>
    <name evidence="7" type="primary">GTSE1</name>
</gene>
<dbReference type="RefSeq" id="XP_031592105.2">
    <property type="nucleotide sequence ID" value="XM_031736245.2"/>
</dbReference>
<keyword evidence="3" id="KW-0597">Phosphoprotein</keyword>
<organism evidence="7 8">
    <name type="scientific">Oreochromis aureus</name>
    <name type="common">Israeli tilapia</name>
    <name type="synonym">Chromis aureus</name>
    <dbReference type="NCBI Taxonomy" id="47969"/>
    <lineage>
        <taxon>Eukaryota</taxon>
        <taxon>Metazoa</taxon>
        <taxon>Chordata</taxon>
        <taxon>Craniata</taxon>
        <taxon>Vertebrata</taxon>
        <taxon>Euteleostomi</taxon>
        <taxon>Actinopterygii</taxon>
        <taxon>Neopterygii</taxon>
        <taxon>Teleostei</taxon>
        <taxon>Neoteleostei</taxon>
        <taxon>Acanthomorphata</taxon>
        <taxon>Ovalentaria</taxon>
        <taxon>Cichlomorphae</taxon>
        <taxon>Cichliformes</taxon>
        <taxon>Cichlidae</taxon>
        <taxon>African cichlids</taxon>
        <taxon>Pseudocrenilabrinae</taxon>
        <taxon>Oreochromini</taxon>
        <taxon>Oreochromis</taxon>
    </lineage>
</organism>
<name>A0A668UP06_OREAU</name>
<accession>A0A668UP06</accession>
<dbReference type="GO" id="GO:0005881">
    <property type="term" value="C:cytoplasmic microtubule"/>
    <property type="evidence" value="ECO:0007669"/>
    <property type="project" value="TreeGrafter"/>
</dbReference>
<dbReference type="Ensembl" id="ENSOABT00000042810.2">
    <property type="protein sequence ID" value="ENSOABP00000041690.2"/>
    <property type="gene ID" value="ENSOABG00000018851.2"/>
</dbReference>
<evidence type="ECO:0000256" key="3">
    <source>
        <dbReference type="ARBA" id="ARBA00022553"/>
    </source>
</evidence>
<feature type="compositionally biased region" description="Basic and acidic residues" evidence="5">
    <location>
        <begin position="435"/>
        <end position="454"/>
    </location>
</feature>
<feature type="compositionally biased region" description="Low complexity" evidence="5">
    <location>
        <begin position="384"/>
        <end position="395"/>
    </location>
</feature>
<dbReference type="OMA" id="MTPKMMP"/>
<feature type="domain" description="G2 and S phase-expressed protein 1 N-terminal" evidence="6">
    <location>
        <begin position="49"/>
        <end position="183"/>
    </location>
</feature>
<dbReference type="PANTHER" id="PTHR21584">
    <property type="entry name" value="DIFFERENTIAL DISPLAY AND ACTIVATED BY P53 DDA3 /G2 S PHASE EXPRESSED 1"/>
    <property type="match status" value="1"/>
</dbReference>
<evidence type="ECO:0000313" key="8">
    <source>
        <dbReference type="Proteomes" id="UP000472276"/>
    </source>
</evidence>
<keyword evidence="4" id="KW-0206">Cytoskeleton</keyword>
<reference evidence="7" key="1">
    <citation type="submission" date="2025-08" db="UniProtKB">
        <authorList>
            <consortium name="Ensembl"/>
        </authorList>
    </citation>
    <scope>IDENTIFICATION</scope>
</reference>
<feature type="compositionally biased region" description="Polar residues" evidence="5">
    <location>
        <begin position="463"/>
        <end position="473"/>
    </location>
</feature>
<feature type="compositionally biased region" description="Low complexity" evidence="5">
    <location>
        <begin position="198"/>
        <end position="218"/>
    </location>
</feature>
<dbReference type="InterPro" id="IPR026657">
    <property type="entry name" value="DDA3/GTSE-1"/>
</dbReference>
<comment type="subcellular location">
    <subcellularLocation>
        <location evidence="1">Cytoplasm</location>
        <location evidence="1">Cytoskeleton</location>
    </subcellularLocation>
</comment>
<dbReference type="Pfam" id="PF15259">
    <property type="entry name" value="GTSE1_N"/>
    <property type="match status" value="1"/>
</dbReference>
<dbReference type="PANTHER" id="PTHR21584:SF10">
    <property type="entry name" value="G2 AND S PHASE-EXPRESSED PROTEIN 1"/>
    <property type="match status" value="1"/>
</dbReference>
<feature type="compositionally biased region" description="Low complexity" evidence="5">
    <location>
        <begin position="410"/>
        <end position="431"/>
    </location>
</feature>
<dbReference type="GO" id="GO:0008017">
    <property type="term" value="F:microtubule binding"/>
    <property type="evidence" value="ECO:0007669"/>
    <property type="project" value="TreeGrafter"/>
</dbReference>
<proteinExistence type="predicted"/>